<comment type="caution">
    <text evidence="1">The sequence shown here is derived from an EMBL/GenBank/DDBJ whole genome shotgun (WGS) entry which is preliminary data.</text>
</comment>
<sequence>MSLPTPMNSWPSSNAPSLNYDILINIMSFLTAIRRGLLFAMMKTCRTLYNAGTLYMLEDGVRLSGHISNMYSFNNFMLQNRAVRCSLVRRLSLNSSSGWTDWCPDTPEERSQFEGKVLQDFCQIIQGCRNLRHLELAFFEGWLSPPKCVAMVWPTFSSIRTLEYVFVQRHDPIEQLLPMWADSLKWLCISTLSNSVMVEPVDAAEDPRLPIRSLHNLKALSLEFPGFSSEHRALRCPQLEALSIDKWNLIEIEHLIGSFPNIRNLHFRDPNLDSWGLGSLDATRAHNIDWQSVQNQRWPNLSYFYGSARALYTLAPQCKITHVNIALPDNNYHHLNPILQDTMPSQLTLFIHLDSDLTVIPTFPEAIDLPLTHLDLIIEVRAPYSLEELHQFLLPLLDHIGSRLTTFRLTLQFKQQLILWYFWDIMEGTSSTPFAENIVRNMMALDILILDIPFQKPEKVSYWKVERVPSEASATPILLQTEEEKKTAEDGFYKVTSGLDEFGRFEFSDHGWRWNEGLQRFA</sequence>
<dbReference type="Proteomes" id="UP001385951">
    <property type="component" value="Unassembled WGS sequence"/>
</dbReference>
<evidence type="ECO:0000313" key="2">
    <source>
        <dbReference type="Proteomes" id="UP001385951"/>
    </source>
</evidence>
<proteinExistence type="predicted"/>
<reference evidence="1 2" key="1">
    <citation type="submission" date="2022-09" db="EMBL/GenBank/DDBJ databases">
        <authorList>
            <person name="Palmer J.M."/>
        </authorList>
    </citation>
    <scope>NUCLEOTIDE SEQUENCE [LARGE SCALE GENOMIC DNA]</scope>
    <source>
        <strain evidence="1 2">DSM 7382</strain>
    </source>
</reference>
<gene>
    <name evidence="1" type="ORF">QCA50_014446</name>
</gene>
<evidence type="ECO:0008006" key="3">
    <source>
        <dbReference type="Google" id="ProtNLM"/>
    </source>
</evidence>
<protein>
    <recommendedName>
        <fullName evidence="3">F-box domain-containing protein</fullName>
    </recommendedName>
</protein>
<name>A0AAW0FP88_9APHY</name>
<evidence type="ECO:0000313" key="1">
    <source>
        <dbReference type="EMBL" id="KAK7682646.1"/>
    </source>
</evidence>
<dbReference type="EMBL" id="JASBNA010000035">
    <property type="protein sequence ID" value="KAK7682646.1"/>
    <property type="molecule type" value="Genomic_DNA"/>
</dbReference>
<dbReference type="SUPFAM" id="SSF52047">
    <property type="entry name" value="RNI-like"/>
    <property type="match status" value="1"/>
</dbReference>
<dbReference type="InterPro" id="IPR032675">
    <property type="entry name" value="LRR_dom_sf"/>
</dbReference>
<accession>A0AAW0FP88</accession>
<organism evidence="1 2">
    <name type="scientific">Cerrena zonata</name>
    <dbReference type="NCBI Taxonomy" id="2478898"/>
    <lineage>
        <taxon>Eukaryota</taxon>
        <taxon>Fungi</taxon>
        <taxon>Dikarya</taxon>
        <taxon>Basidiomycota</taxon>
        <taxon>Agaricomycotina</taxon>
        <taxon>Agaricomycetes</taxon>
        <taxon>Polyporales</taxon>
        <taxon>Cerrenaceae</taxon>
        <taxon>Cerrena</taxon>
    </lineage>
</organism>
<dbReference type="AlphaFoldDB" id="A0AAW0FP88"/>
<dbReference type="Gene3D" id="3.80.10.10">
    <property type="entry name" value="Ribonuclease Inhibitor"/>
    <property type="match status" value="1"/>
</dbReference>
<keyword evidence="2" id="KW-1185">Reference proteome</keyword>